<dbReference type="EMBL" id="RDBM01000030">
    <property type="protein sequence ID" value="TXS31448.1"/>
    <property type="molecule type" value="Genomic_DNA"/>
</dbReference>
<organism evidence="4">
    <name type="scientific">Streptomyces sp. gb1(2016)</name>
    <dbReference type="NCBI Taxonomy" id="1828321"/>
    <lineage>
        <taxon>Bacteria</taxon>
        <taxon>Bacillati</taxon>
        <taxon>Actinomycetota</taxon>
        <taxon>Actinomycetes</taxon>
        <taxon>Kitasatosporales</taxon>
        <taxon>Streptomycetaceae</taxon>
        <taxon>Streptomyces</taxon>
    </lineage>
</organism>
<gene>
    <name evidence="4" type="ORF">EAO74_09105</name>
</gene>
<protein>
    <submittedName>
        <fullName evidence="4">Sugar ABC transporter substrate-binding protein</fullName>
    </submittedName>
</protein>
<comment type="caution">
    <text evidence="4">The sequence shown here is derived from an EMBL/GenBank/DDBJ whole genome shotgun (WGS) entry which is preliminary data.</text>
</comment>
<name>A0A652L8F9_9ACTN</name>
<dbReference type="Gene3D" id="3.40.190.10">
    <property type="entry name" value="Periplasmic binding protein-like II"/>
    <property type="match status" value="2"/>
</dbReference>
<accession>A0A652L8F9</accession>
<dbReference type="PROSITE" id="PS51318">
    <property type="entry name" value="TAT"/>
    <property type="match status" value="1"/>
</dbReference>
<dbReference type="InterPro" id="IPR006311">
    <property type="entry name" value="TAT_signal"/>
</dbReference>
<dbReference type="InterPro" id="IPR006059">
    <property type="entry name" value="SBP"/>
</dbReference>
<keyword evidence="3" id="KW-0732">Signal</keyword>
<dbReference type="CDD" id="cd13585">
    <property type="entry name" value="PBP2_TMBP_like"/>
    <property type="match status" value="1"/>
</dbReference>
<proteinExistence type="inferred from homology"/>
<comment type="similarity">
    <text evidence="1">Belongs to the bacterial solute-binding protein 1 family.</text>
</comment>
<dbReference type="PANTHER" id="PTHR43649:SF34">
    <property type="entry name" value="ABC TRANSPORTER PERIPLASMIC-BINDING PROTEIN YCJN-RELATED"/>
    <property type="match status" value="1"/>
</dbReference>
<dbReference type="RefSeq" id="WP_147983314.1">
    <property type="nucleotide sequence ID" value="NZ_RDBM01000030.1"/>
</dbReference>
<dbReference type="SUPFAM" id="SSF53850">
    <property type="entry name" value="Periplasmic binding protein-like II"/>
    <property type="match status" value="1"/>
</dbReference>
<evidence type="ECO:0000256" key="2">
    <source>
        <dbReference type="ARBA" id="ARBA00022448"/>
    </source>
</evidence>
<evidence type="ECO:0000256" key="1">
    <source>
        <dbReference type="ARBA" id="ARBA00008520"/>
    </source>
</evidence>
<dbReference type="Pfam" id="PF01547">
    <property type="entry name" value="SBP_bac_1"/>
    <property type="match status" value="1"/>
</dbReference>
<evidence type="ECO:0000313" key="4">
    <source>
        <dbReference type="EMBL" id="TXS31448.1"/>
    </source>
</evidence>
<dbReference type="InterPro" id="IPR050490">
    <property type="entry name" value="Bact_solute-bd_prot1"/>
</dbReference>
<keyword evidence="2" id="KW-0813">Transport</keyword>
<sequence length="439" mass="47334">MSTSSQLLSRRSFGRLAAGAAGAAGLGALSACTTGGGRPSADTPLRIMAINHVWSQAIRRRTKEFEERIGRRVSMTLLTADQLASSYNVKLNASGTDVDVMMVRALQEQLLFAHNGWLADLSDRVTQDEDFAWQDFQKAPRDASVTAGQVLSVPVVTERPALYYRKDLVQDLGGPPGTLEELMASAQELTDKKKGFYGFVGRGQRSGAVSQWSSFLYSHGGDFVVRGRSGIGTPEALAAYEYYGGLLARTGPPGATNMSLEQAMPIFAQGKAAFYIDADAIYSSFLDPKVSTVRKSVGFAPFPAGPAGARPHNIPSWSLGISKFSLLRDDAWEFIKWAAGTGMTAELQKGGIPGARSSVWSDPKSLASFPPDLAEAMRLNAERGLGYDRPRVLQVGRARDIVGRPLVAGILGNDVRPVARDADAEFADFLVRDNRHKES</sequence>
<dbReference type="PANTHER" id="PTHR43649">
    <property type="entry name" value="ARABINOSE-BINDING PROTEIN-RELATED"/>
    <property type="match status" value="1"/>
</dbReference>
<reference evidence="4" key="1">
    <citation type="submission" date="2018-10" db="EMBL/GenBank/DDBJ databases">
        <authorList>
            <person name="Hariharan J."/>
            <person name="Choudoir M.J."/>
            <person name="Diebold P."/>
            <person name="Panke-Buisse K."/>
            <person name="Campbell A.N."/>
            <person name="Buckley D.H."/>
        </authorList>
    </citation>
    <scope>NUCLEOTIDE SEQUENCE</scope>
    <source>
        <strain evidence="4">Gb1</strain>
    </source>
</reference>
<dbReference type="AlphaFoldDB" id="A0A652L8F9"/>
<evidence type="ECO:0000256" key="3">
    <source>
        <dbReference type="ARBA" id="ARBA00022729"/>
    </source>
</evidence>